<dbReference type="PANTHER" id="PTHR43792">
    <property type="entry name" value="GNAT FAMILY, PUTATIVE (AFU_ORTHOLOGUE AFUA_3G00765)-RELATED-RELATED"/>
    <property type="match status" value="1"/>
</dbReference>
<dbReference type="eggNOG" id="COG1670">
    <property type="taxonomic scope" value="Bacteria"/>
</dbReference>
<dbReference type="GO" id="GO:0008999">
    <property type="term" value="F:protein-N-terminal-alanine acetyltransferase activity"/>
    <property type="evidence" value="ECO:0007669"/>
    <property type="project" value="TreeGrafter"/>
</dbReference>
<dbReference type="GO" id="GO:0005737">
    <property type="term" value="C:cytoplasm"/>
    <property type="evidence" value="ECO:0007669"/>
    <property type="project" value="TreeGrafter"/>
</dbReference>
<keyword evidence="1 5" id="KW-0808">Transferase</keyword>
<comment type="similarity">
    <text evidence="3">Belongs to the acetyltransferase family. RimJ subfamily.</text>
</comment>
<evidence type="ECO:0000256" key="2">
    <source>
        <dbReference type="ARBA" id="ARBA00023315"/>
    </source>
</evidence>
<dbReference type="PATRIC" id="fig|396014.3.peg.2187"/>
<proteinExistence type="inferred from homology"/>
<evidence type="ECO:0000259" key="4">
    <source>
        <dbReference type="PROSITE" id="PS51186"/>
    </source>
</evidence>
<evidence type="ECO:0000256" key="3">
    <source>
        <dbReference type="ARBA" id="ARBA00038502"/>
    </source>
</evidence>
<dbReference type="PROSITE" id="PS51186">
    <property type="entry name" value="GNAT"/>
    <property type="match status" value="1"/>
</dbReference>
<accession>Z9JSC2</accession>
<keyword evidence="6" id="KW-1185">Reference proteome</keyword>
<protein>
    <submittedName>
        <fullName evidence="5">Alanine acetyltransferase</fullName>
    </submittedName>
</protein>
<keyword evidence="2" id="KW-0012">Acyltransferase</keyword>
<dbReference type="InterPro" id="IPR016181">
    <property type="entry name" value="Acyl_CoA_acyltransferase"/>
</dbReference>
<dbReference type="HOGENOM" id="CLU_013985_40_1_11"/>
<dbReference type="InterPro" id="IPR051531">
    <property type="entry name" value="N-acetyltransferase"/>
</dbReference>
<dbReference type="AlphaFoldDB" id="Z9JSC2"/>
<comment type="caution">
    <text evidence="5">The sequence shown here is derived from an EMBL/GenBank/DDBJ whole genome shotgun (WGS) entry which is preliminary data.</text>
</comment>
<evidence type="ECO:0000313" key="5">
    <source>
        <dbReference type="EMBL" id="EWS80923.1"/>
    </source>
</evidence>
<dbReference type="EMBL" id="JDYK01000010">
    <property type="protein sequence ID" value="EWS80923.1"/>
    <property type="molecule type" value="Genomic_DNA"/>
</dbReference>
<name>Z9JSC2_9MICO</name>
<organism evidence="5 6">
    <name type="scientific">Brachybacterium phenoliresistens</name>
    <dbReference type="NCBI Taxonomy" id="396014"/>
    <lineage>
        <taxon>Bacteria</taxon>
        <taxon>Bacillati</taxon>
        <taxon>Actinomycetota</taxon>
        <taxon>Actinomycetes</taxon>
        <taxon>Micrococcales</taxon>
        <taxon>Dermabacteraceae</taxon>
        <taxon>Brachybacterium</taxon>
    </lineage>
</organism>
<dbReference type="PANTHER" id="PTHR43792:SF8">
    <property type="entry name" value="[RIBOSOMAL PROTEIN US5]-ALANINE N-ACETYLTRANSFERASE"/>
    <property type="match status" value="1"/>
</dbReference>
<dbReference type="Gene3D" id="3.40.630.30">
    <property type="match status" value="1"/>
</dbReference>
<dbReference type="SUPFAM" id="SSF55729">
    <property type="entry name" value="Acyl-CoA N-acyltransferases (Nat)"/>
    <property type="match status" value="1"/>
</dbReference>
<gene>
    <name evidence="5" type="ORF">BF93_00735</name>
</gene>
<dbReference type="Pfam" id="PF13302">
    <property type="entry name" value="Acetyltransf_3"/>
    <property type="match status" value="1"/>
</dbReference>
<evidence type="ECO:0000256" key="1">
    <source>
        <dbReference type="ARBA" id="ARBA00022679"/>
    </source>
</evidence>
<reference evidence="5 6" key="1">
    <citation type="submission" date="2014-02" db="EMBL/GenBank/DDBJ databases">
        <title>Genome sequence of Brachybacterium phenoliresistens strain W13A50.</title>
        <authorList>
            <person name="Wang X."/>
        </authorList>
    </citation>
    <scope>NUCLEOTIDE SEQUENCE [LARGE SCALE GENOMIC DNA]</scope>
    <source>
        <strain evidence="5 6">W13A50</strain>
    </source>
</reference>
<feature type="domain" description="N-acetyltransferase" evidence="4">
    <location>
        <begin position="1"/>
        <end position="169"/>
    </location>
</feature>
<dbReference type="Proteomes" id="UP000023067">
    <property type="component" value="Unassembled WGS sequence"/>
</dbReference>
<dbReference type="STRING" id="396014.BF93_00735"/>
<dbReference type="InterPro" id="IPR000182">
    <property type="entry name" value="GNAT_dom"/>
</dbReference>
<evidence type="ECO:0000313" key="6">
    <source>
        <dbReference type="Proteomes" id="UP000023067"/>
    </source>
</evidence>
<sequence length="177" mass="19318">MSLRPLRREDAARLAELELRNREELLVGAPLREDAWFTEEAQRAMLDEALAAAEEGRGVPLGIVLGGEQLVGRLSINGIVRGAFESASLGYWVDREATGQGVATRAVRAAIGVAFGALRLHRLQAEVQVGNDASARVLENCGFVEYGLAPQYLRLGGDWRDCRLFQLVHADWTPPGP</sequence>